<dbReference type="PRINTS" id="PR00740">
    <property type="entry name" value="GLHYDRLASE27"/>
</dbReference>
<dbReference type="Pfam" id="PF17801">
    <property type="entry name" value="Melibiase_C"/>
    <property type="match status" value="1"/>
</dbReference>
<feature type="region of interest" description="Disordered" evidence="13">
    <location>
        <begin position="484"/>
        <end position="507"/>
    </location>
</feature>
<dbReference type="InterPro" id="IPR017853">
    <property type="entry name" value="GH"/>
</dbReference>
<dbReference type="InterPro" id="IPR006215">
    <property type="entry name" value="Glyco_hydro_melibiase"/>
</dbReference>
<organism evidence="16 17">
    <name type="scientific">Coleophoma cylindrospora</name>
    <dbReference type="NCBI Taxonomy" id="1849047"/>
    <lineage>
        <taxon>Eukaryota</taxon>
        <taxon>Fungi</taxon>
        <taxon>Dikarya</taxon>
        <taxon>Ascomycota</taxon>
        <taxon>Pezizomycotina</taxon>
        <taxon>Leotiomycetes</taxon>
        <taxon>Helotiales</taxon>
        <taxon>Dermateaceae</taxon>
        <taxon>Coleophoma</taxon>
    </lineage>
</organism>
<evidence type="ECO:0000256" key="5">
    <source>
        <dbReference type="ARBA" id="ARBA00012755"/>
    </source>
</evidence>
<dbReference type="InterPro" id="IPR013785">
    <property type="entry name" value="Aldolase_TIM"/>
</dbReference>
<feature type="compositionally biased region" description="Basic and acidic residues" evidence="13">
    <location>
        <begin position="487"/>
        <end position="507"/>
    </location>
</feature>
<keyword evidence="17" id="KW-1185">Reference proteome</keyword>
<dbReference type="PANTHER" id="PTHR11452">
    <property type="entry name" value="ALPHA-GALACTOSIDASE/ALPHA-N-ACETYLGALACTOSAMINIDASE"/>
    <property type="match status" value="1"/>
</dbReference>
<dbReference type="InterPro" id="IPR002241">
    <property type="entry name" value="Glyco_hydro_27"/>
</dbReference>
<feature type="signal peptide" evidence="14">
    <location>
        <begin position="1"/>
        <end position="34"/>
    </location>
</feature>
<dbReference type="PROSITE" id="PS00512">
    <property type="entry name" value="ALPHA_GALACTOSIDASE"/>
    <property type="match status" value="1"/>
</dbReference>
<dbReference type="InterPro" id="IPR041233">
    <property type="entry name" value="Melibiase_C"/>
</dbReference>
<evidence type="ECO:0000256" key="13">
    <source>
        <dbReference type="SAM" id="MobiDB-lite"/>
    </source>
</evidence>
<dbReference type="GO" id="GO:0005576">
    <property type="term" value="C:extracellular region"/>
    <property type="evidence" value="ECO:0007669"/>
    <property type="project" value="UniProtKB-SubCell"/>
</dbReference>
<dbReference type="EC" id="3.2.1.22" evidence="5 12"/>
<dbReference type="OrthoDB" id="5795902at2759"/>
<keyword evidence="8 12" id="KW-0378">Hydrolase</keyword>
<name>A0A3D8S7A2_9HELO</name>
<comment type="caution">
    <text evidence="16">The sequence shown here is derived from an EMBL/GenBank/DDBJ whole genome shotgun (WGS) entry which is preliminary data.</text>
</comment>
<dbReference type="PRINTS" id="PR00748">
    <property type="entry name" value="MELIBIASE"/>
</dbReference>
<gene>
    <name evidence="16" type="ORF">BP6252_03284</name>
</gene>
<comment type="catalytic activity">
    <reaction evidence="1 12">
        <text>Hydrolysis of terminal, non-reducing alpha-D-galactose residues in alpha-D-galactosides, including galactose oligosaccharides, galactomannans and galactolipids.</text>
        <dbReference type="EC" id="3.2.1.22"/>
    </reaction>
</comment>
<dbReference type="SUPFAM" id="SSF51011">
    <property type="entry name" value="Glycosyl hydrolase domain"/>
    <property type="match status" value="1"/>
</dbReference>
<comment type="subcellular location">
    <subcellularLocation>
        <location evidence="3">Secreted</location>
    </subcellularLocation>
</comment>
<keyword evidence="9 12" id="KW-1015">Disulfide bond</keyword>
<dbReference type="Gene3D" id="2.60.40.1180">
    <property type="entry name" value="Golgi alpha-mannosidase II"/>
    <property type="match status" value="1"/>
</dbReference>
<sequence length="507" mass="56560">MAVLDQTRPSRSSGRSLLLPVIVSLSVLTGSVSAVNNGLARVPQMGWNSWNAFACNVYESLVLDHAKLIVETGLRDVGYEYLVLDDCWSGGRDEKGFLYPNDKKFPRGMKFLADDLHDKGMLFGMYSSAGAMTCARDEGSLDHETEDAQVWASWGVDYLKYDNCFNQGRFGTPLITFQRFEAMWKAINATGRPMLYSLCNWGEDSTHAWANGISNSWRMSGDIYDYFTRPDDLCSCENAQDPMCIAPGKHCSVLNIINKLAPYADRTKPGSWADLDMLEVGNGGMTDDEYVAHFSLWAALNSPLLMGNDLRTLTAPALSILNNPAVIAISQDPLAKSAIRIKRDVNVKKDEYGVGEAQIWSGKLFGGDQVVIFLNAADEDLEMKASLEEIFIRETGKAPQAQEDWEVHDLWANRMSDAVAQKIIDSPDQSATILSGIDWYNSTLIPYKEGIEKGDKRLLGKRIETLKARTMFVKTVKRHSAQMYRLRSSDRGAKKENLPSDDNHDEL</sequence>
<keyword evidence="6" id="KW-0964">Secreted</keyword>
<comment type="function">
    <text evidence="2">Hydrolyzes a variety of simple alpha-D-galactoside as well as more complex molecules such as oligosaccharides and polysaccharides.</text>
</comment>
<keyword evidence="7 14" id="KW-0732">Signal</keyword>
<dbReference type="InterPro" id="IPR000111">
    <property type="entry name" value="Glyco_hydro_27/36_CS"/>
</dbReference>
<evidence type="ECO:0000256" key="6">
    <source>
        <dbReference type="ARBA" id="ARBA00022525"/>
    </source>
</evidence>
<evidence type="ECO:0000256" key="11">
    <source>
        <dbReference type="ARBA" id="ARBA00023295"/>
    </source>
</evidence>
<evidence type="ECO:0000259" key="15">
    <source>
        <dbReference type="Pfam" id="PF17801"/>
    </source>
</evidence>
<dbReference type="InterPro" id="IPR013780">
    <property type="entry name" value="Glyco_hydro_b"/>
</dbReference>
<evidence type="ECO:0000256" key="12">
    <source>
        <dbReference type="RuleBase" id="RU361168"/>
    </source>
</evidence>
<dbReference type="GO" id="GO:0004557">
    <property type="term" value="F:alpha-galactosidase activity"/>
    <property type="evidence" value="ECO:0007669"/>
    <property type="project" value="UniProtKB-EC"/>
</dbReference>
<comment type="similarity">
    <text evidence="4 12">Belongs to the glycosyl hydrolase 27 family.</text>
</comment>
<protein>
    <recommendedName>
        <fullName evidence="5 12">Alpha-galactosidase</fullName>
        <ecNumber evidence="5 12">3.2.1.22</ecNumber>
    </recommendedName>
    <alternativeName>
        <fullName evidence="12">Melibiase</fullName>
    </alternativeName>
</protein>
<evidence type="ECO:0000256" key="4">
    <source>
        <dbReference type="ARBA" id="ARBA00009743"/>
    </source>
</evidence>
<evidence type="ECO:0000256" key="14">
    <source>
        <dbReference type="SAM" id="SignalP"/>
    </source>
</evidence>
<dbReference type="PANTHER" id="PTHR11452:SF75">
    <property type="entry name" value="ALPHA-GALACTOSIDASE MEL1"/>
    <property type="match status" value="1"/>
</dbReference>
<reference evidence="16 17" key="1">
    <citation type="journal article" date="2018" name="IMA Fungus">
        <title>IMA Genome-F 9: Draft genome sequence of Annulohypoxylon stygium, Aspergillus mulundensis, Berkeleyomyces basicola (syn. Thielaviopsis basicola), Ceratocystis smalleyi, two Cercospora beticola strains, Coleophoma cylindrospora, Fusarium fracticaudum, Phialophora cf. hyalina, and Morchella septimelata.</title>
        <authorList>
            <person name="Wingfield B.D."/>
            <person name="Bills G.F."/>
            <person name="Dong Y."/>
            <person name="Huang W."/>
            <person name="Nel W.J."/>
            <person name="Swalarsk-Parry B.S."/>
            <person name="Vaghefi N."/>
            <person name="Wilken P.M."/>
            <person name="An Z."/>
            <person name="de Beer Z.W."/>
            <person name="De Vos L."/>
            <person name="Chen L."/>
            <person name="Duong T.A."/>
            <person name="Gao Y."/>
            <person name="Hammerbacher A."/>
            <person name="Kikkert J.R."/>
            <person name="Li Y."/>
            <person name="Li H."/>
            <person name="Li K."/>
            <person name="Li Q."/>
            <person name="Liu X."/>
            <person name="Ma X."/>
            <person name="Naidoo K."/>
            <person name="Pethybridge S.J."/>
            <person name="Sun J."/>
            <person name="Steenkamp E.T."/>
            <person name="van der Nest M.A."/>
            <person name="van Wyk S."/>
            <person name="Wingfield M.J."/>
            <person name="Xiong C."/>
            <person name="Yue Q."/>
            <person name="Zhang X."/>
        </authorList>
    </citation>
    <scope>NUCLEOTIDE SEQUENCE [LARGE SCALE GENOMIC DNA]</scope>
    <source>
        <strain evidence="16 17">BP6252</strain>
    </source>
</reference>
<evidence type="ECO:0000313" key="17">
    <source>
        <dbReference type="Proteomes" id="UP000256645"/>
    </source>
</evidence>
<keyword evidence="10" id="KW-0325">Glycoprotein</keyword>
<dbReference type="STRING" id="1849047.A0A3D8S7A2"/>
<evidence type="ECO:0000313" key="16">
    <source>
        <dbReference type="EMBL" id="RDW82172.1"/>
    </source>
</evidence>
<evidence type="ECO:0000256" key="10">
    <source>
        <dbReference type="ARBA" id="ARBA00023180"/>
    </source>
</evidence>
<dbReference type="CDD" id="cd14792">
    <property type="entry name" value="GH27"/>
    <property type="match status" value="1"/>
</dbReference>
<evidence type="ECO:0000256" key="7">
    <source>
        <dbReference type="ARBA" id="ARBA00022729"/>
    </source>
</evidence>
<evidence type="ECO:0000256" key="9">
    <source>
        <dbReference type="ARBA" id="ARBA00023157"/>
    </source>
</evidence>
<keyword evidence="11 12" id="KW-0326">Glycosidase</keyword>
<feature type="chain" id="PRO_5017639643" description="Alpha-galactosidase" evidence="14">
    <location>
        <begin position="35"/>
        <end position="507"/>
    </location>
</feature>
<proteinExistence type="inferred from homology"/>
<dbReference type="Pfam" id="PF16499">
    <property type="entry name" value="Melibiase_2"/>
    <property type="match status" value="1"/>
</dbReference>
<dbReference type="Gene3D" id="3.20.20.70">
    <property type="entry name" value="Aldolase class I"/>
    <property type="match status" value="1"/>
</dbReference>
<evidence type="ECO:0000256" key="8">
    <source>
        <dbReference type="ARBA" id="ARBA00022801"/>
    </source>
</evidence>
<dbReference type="Proteomes" id="UP000256645">
    <property type="component" value="Unassembled WGS sequence"/>
</dbReference>
<accession>A0A3D8S7A2</accession>
<dbReference type="AlphaFoldDB" id="A0A3D8S7A2"/>
<evidence type="ECO:0000256" key="1">
    <source>
        <dbReference type="ARBA" id="ARBA00001255"/>
    </source>
</evidence>
<dbReference type="FunFam" id="3.20.20.70:FF:000202">
    <property type="entry name" value="Alpha-galactosidase"/>
    <property type="match status" value="1"/>
</dbReference>
<feature type="domain" description="Alpha galactosidase C-terminal" evidence="15">
    <location>
        <begin position="355"/>
        <end position="415"/>
    </location>
</feature>
<dbReference type="EMBL" id="PDLM01000003">
    <property type="protein sequence ID" value="RDW82172.1"/>
    <property type="molecule type" value="Genomic_DNA"/>
</dbReference>
<dbReference type="GO" id="GO:0005995">
    <property type="term" value="P:melibiose catabolic process"/>
    <property type="evidence" value="ECO:0007669"/>
    <property type="project" value="UniProtKB-ARBA"/>
</dbReference>
<dbReference type="SUPFAM" id="SSF51445">
    <property type="entry name" value="(Trans)glycosidases"/>
    <property type="match status" value="1"/>
</dbReference>
<evidence type="ECO:0000256" key="2">
    <source>
        <dbReference type="ARBA" id="ARBA00003969"/>
    </source>
</evidence>
<evidence type="ECO:0000256" key="3">
    <source>
        <dbReference type="ARBA" id="ARBA00004613"/>
    </source>
</evidence>